<feature type="domain" description="FYVE-type" evidence="6">
    <location>
        <begin position="516"/>
        <end position="594"/>
    </location>
</feature>
<dbReference type="Proteomes" id="UP000812966">
    <property type="component" value="Unassembled WGS sequence"/>
</dbReference>
<dbReference type="EMBL" id="JABELV010000150">
    <property type="protein sequence ID" value="KAG7529432.1"/>
    <property type="molecule type" value="Genomic_DNA"/>
</dbReference>
<evidence type="ECO:0000256" key="3">
    <source>
        <dbReference type="ARBA" id="ARBA00022833"/>
    </source>
</evidence>
<feature type="compositionally biased region" description="Polar residues" evidence="5">
    <location>
        <begin position="158"/>
        <end position="171"/>
    </location>
</feature>
<dbReference type="GO" id="GO:0008270">
    <property type="term" value="F:zinc ion binding"/>
    <property type="evidence" value="ECO:0007669"/>
    <property type="project" value="UniProtKB-KW"/>
</dbReference>
<feature type="region of interest" description="Disordered" evidence="5">
    <location>
        <begin position="894"/>
        <end position="913"/>
    </location>
</feature>
<feature type="compositionally biased region" description="Polar residues" evidence="5">
    <location>
        <begin position="351"/>
        <end position="392"/>
    </location>
</feature>
<evidence type="ECO:0000313" key="8">
    <source>
        <dbReference type="Proteomes" id="UP000812966"/>
    </source>
</evidence>
<dbReference type="Pfam" id="PF01363">
    <property type="entry name" value="FYVE"/>
    <property type="match status" value="1"/>
</dbReference>
<feature type="compositionally biased region" description="Polar residues" evidence="5">
    <location>
        <begin position="459"/>
        <end position="479"/>
    </location>
</feature>
<feature type="region of interest" description="Disordered" evidence="5">
    <location>
        <begin position="26"/>
        <end position="58"/>
    </location>
</feature>
<feature type="compositionally biased region" description="Polar residues" evidence="5">
    <location>
        <begin position="745"/>
        <end position="759"/>
    </location>
</feature>
<feature type="compositionally biased region" description="Polar residues" evidence="5">
    <location>
        <begin position="950"/>
        <end position="960"/>
    </location>
</feature>
<keyword evidence="2 4" id="KW-0863">Zinc-finger</keyword>
<feature type="region of interest" description="Disordered" evidence="5">
    <location>
        <begin position="110"/>
        <end position="209"/>
    </location>
</feature>
<feature type="region of interest" description="Disordered" evidence="5">
    <location>
        <begin position="617"/>
        <end position="785"/>
    </location>
</feature>
<feature type="region of interest" description="Disordered" evidence="5">
    <location>
        <begin position="223"/>
        <end position="248"/>
    </location>
</feature>
<feature type="region of interest" description="Disordered" evidence="5">
    <location>
        <begin position="930"/>
        <end position="960"/>
    </location>
</feature>
<feature type="region of interest" description="Disordered" evidence="5">
    <location>
        <begin position="331"/>
        <end position="432"/>
    </location>
</feature>
<evidence type="ECO:0000259" key="6">
    <source>
        <dbReference type="PROSITE" id="PS50178"/>
    </source>
</evidence>
<keyword evidence="3" id="KW-0862">Zinc</keyword>
<dbReference type="PROSITE" id="PS50178">
    <property type="entry name" value="ZF_FYVE"/>
    <property type="match status" value="1"/>
</dbReference>
<dbReference type="PANTHER" id="PTHR23164:SF30">
    <property type="entry name" value="EARLY ENDOSOME ANTIGEN 1"/>
    <property type="match status" value="1"/>
</dbReference>
<gene>
    <name evidence="7" type="ORF">FFLO_05660</name>
</gene>
<dbReference type="SMART" id="SM00064">
    <property type="entry name" value="FYVE"/>
    <property type="match status" value="1"/>
</dbReference>
<accession>A0A8K0NNM3</accession>
<protein>
    <recommendedName>
        <fullName evidence="6">FYVE-type domain-containing protein</fullName>
    </recommendedName>
</protein>
<organism evidence="7 8">
    <name type="scientific">Filobasidium floriforme</name>
    <dbReference type="NCBI Taxonomy" id="5210"/>
    <lineage>
        <taxon>Eukaryota</taxon>
        <taxon>Fungi</taxon>
        <taxon>Dikarya</taxon>
        <taxon>Basidiomycota</taxon>
        <taxon>Agaricomycotina</taxon>
        <taxon>Tremellomycetes</taxon>
        <taxon>Filobasidiales</taxon>
        <taxon>Filobasidiaceae</taxon>
        <taxon>Filobasidium</taxon>
    </lineage>
</organism>
<evidence type="ECO:0000313" key="7">
    <source>
        <dbReference type="EMBL" id="KAG7529432.1"/>
    </source>
</evidence>
<dbReference type="SUPFAM" id="SSF57903">
    <property type="entry name" value="FYVE/PHD zinc finger"/>
    <property type="match status" value="1"/>
</dbReference>
<evidence type="ECO:0000256" key="4">
    <source>
        <dbReference type="PROSITE-ProRule" id="PRU00091"/>
    </source>
</evidence>
<dbReference type="CDD" id="cd15760">
    <property type="entry name" value="FYVE_scVPS27p_like"/>
    <property type="match status" value="1"/>
</dbReference>
<feature type="compositionally biased region" description="Polar residues" evidence="5">
    <location>
        <begin position="399"/>
        <end position="411"/>
    </location>
</feature>
<dbReference type="OrthoDB" id="660555at2759"/>
<feature type="region of interest" description="Disordered" evidence="5">
    <location>
        <begin position="813"/>
        <end position="886"/>
    </location>
</feature>
<feature type="compositionally biased region" description="Low complexity" evidence="5">
    <location>
        <begin position="172"/>
        <end position="209"/>
    </location>
</feature>
<keyword evidence="8" id="KW-1185">Reference proteome</keyword>
<sequence>MNVQDMLADRQAALMQRRRQISIGKNPHDVTLTGQHQQQQHEYPAAPTNNGNYAAGQPPLATRTAPPPPNAANQNVYLGAELQTQTQLAPTNPSVNENAIGGVPVASNRGLPFNGPLGPNGKPLVQPQPGSKEDLRRRKAIREERERIEAAKRAQAESQIAQATSPASWYTASSNTVASSSQQAQAQRNVGSSLSPPSGSTSSTSQRSALSFAVKRTPAHLVVPARSGSASGSCDSGGSGSSGERRRTSYSTLVTVPQGRQPGLIVEEDEDDLKTPTPPEVKLEKERALAAMFAASGIGAAPMTVDLQTRSYDDGDDSETGEIKAAVIVRRSSGSGGSPRQLASETMGRLRTSTETAGSRESTMTSTDTDGSLKTPTTAEFRNRNQDGTVTGTEKDNNDSNVSIPTIISSSADEENPRKDSNGSDFGAFIKGFPGNLGQKARMVSDMGRRLSGMIGKGESSTPSTPAGSRRPSVTSSIAPSEMDADGMPRNAMGRAVHRDLWKPDHLSTICDYISCQTEFNLRVRKHHCRYCGGIFCDVHSAYALPLYYPPVEYDDEDSRSNQSSTINLVALASRFTGGVARSRVCATCFEKVAHPEKLLARRAAAKGVKTRPLVLTNKEASAELPSTDEEDSDDSDDDGKETFEEYQARKQQRKVSSAMNRAPPRRMFSAPATPLSRSPPKPSSEGYVINSANVSPRASFRHSKPRVRTTTGSRAQSRSGTALSRQASLSSARKVFSPTVEAMNPNSCSPAEGTNRNSYFPAMPPPGMAHLPGEEPNTTVSGILASYPLAHKPVTSPSSPYTPQVYSQSSLLTLGSLVGPGRSPNESSSRDSSRSRSRNQLTIQNMPPLGMGPLDHIHQKLQGAGQNGTSTNTNSSAGVLTPDREWVPSAWGYDRETFDPDRELDDDEEEMKRGRTKLVVDGDFRFKAKPLATEHDDESNDSGRDEQQRFSTSLTWATF</sequence>
<keyword evidence="1" id="KW-0479">Metal-binding</keyword>
<dbReference type="PANTHER" id="PTHR23164">
    <property type="entry name" value="EARLY ENDOSOME ANTIGEN 1"/>
    <property type="match status" value="1"/>
</dbReference>
<feature type="compositionally biased region" description="Low complexity" evidence="5">
    <location>
        <begin position="110"/>
        <end position="124"/>
    </location>
</feature>
<proteinExistence type="predicted"/>
<feature type="compositionally biased region" description="Polar residues" evidence="5">
    <location>
        <begin position="868"/>
        <end position="879"/>
    </location>
</feature>
<dbReference type="InterPro" id="IPR011011">
    <property type="entry name" value="Znf_FYVE_PHD"/>
</dbReference>
<feature type="compositionally biased region" description="Low complexity" evidence="5">
    <location>
        <begin position="723"/>
        <end position="734"/>
    </location>
</feature>
<dbReference type="Gene3D" id="3.30.40.10">
    <property type="entry name" value="Zinc/RING finger domain, C3HC4 (zinc finger)"/>
    <property type="match status" value="1"/>
</dbReference>
<evidence type="ECO:0000256" key="1">
    <source>
        <dbReference type="ARBA" id="ARBA00022723"/>
    </source>
</evidence>
<evidence type="ECO:0000256" key="5">
    <source>
        <dbReference type="SAM" id="MobiDB-lite"/>
    </source>
</evidence>
<dbReference type="AlphaFoldDB" id="A0A8K0NNM3"/>
<feature type="compositionally biased region" description="Polar residues" evidence="5">
    <location>
        <begin position="709"/>
        <end position="722"/>
    </location>
</feature>
<name>A0A8K0NNM3_9TREE</name>
<feature type="compositionally biased region" description="Polar residues" evidence="5">
    <location>
        <begin position="32"/>
        <end position="52"/>
    </location>
</feature>
<dbReference type="InterPro" id="IPR000306">
    <property type="entry name" value="Znf_FYVE"/>
</dbReference>
<dbReference type="InterPro" id="IPR013083">
    <property type="entry name" value="Znf_RING/FYVE/PHD"/>
</dbReference>
<feature type="region of interest" description="Disordered" evidence="5">
    <location>
        <begin position="452"/>
        <end position="488"/>
    </location>
</feature>
<feature type="compositionally biased region" description="Basic and acidic residues" evidence="5">
    <location>
        <begin position="131"/>
        <end position="155"/>
    </location>
</feature>
<reference evidence="7" key="1">
    <citation type="submission" date="2020-04" db="EMBL/GenBank/DDBJ databases">
        <title>Analysis of mating type loci in Filobasidium floriforme.</title>
        <authorList>
            <person name="Nowrousian M."/>
        </authorList>
    </citation>
    <scope>NUCLEOTIDE SEQUENCE</scope>
    <source>
        <strain evidence="7">CBS 6242</strain>
    </source>
</reference>
<comment type="caution">
    <text evidence="7">The sequence shown here is derived from an EMBL/GenBank/DDBJ whole genome shotgun (WGS) entry which is preliminary data.</text>
</comment>
<evidence type="ECO:0000256" key="2">
    <source>
        <dbReference type="ARBA" id="ARBA00022771"/>
    </source>
</evidence>
<feature type="compositionally biased region" description="Acidic residues" evidence="5">
    <location>
        <begin position="627"/>
        <end position="640"/>
    </location>
</feature>
<dbReference type="InterPro" id="IPR017455">
    <property type="entry name" value="Znf_FYVE-rel"/>
</dbReference>